<evidence type="ECO:0008006" key="4">
    <source>
        <dbReference type="Google" id="ProtNLM"/>
    </source>
</evidence>
<keyword evidence="1" id="KW-0812">Transmembrane</keyword>
<protein>
    <recommendedName>
        <fullName evidence="4">Sel1 repeat family protein</fullName>
    </recommendedName>
</protein>
<dbReference type="Gene3D" id="1.25.40.10">
    <property type="entry name" value="Tetratricopeptide repeat domain"/>
    <property type="match status" value="1"/>
</dbReference>
<keyword evidence="1" id="KW-1133">Transmembrane helix</keyword>
<evidence type="ECO:0000256" key="1">
    <source>
        <dbReference type="SAM" id="Phobius"/>
    </source>
</evidence>
<dbReference type="EMBL" id="BAAAFA010000010">
    <property type="protein sequence ID" value="GAA0821410.1"/>
    <property type="molecule type" value="Genomic_DNA"/>
</dbReference>
<reference evidence="2 3" key="1">
    <citation type="journal article" date="2019" name="Int. J. Syst. Evol. Microbiol.">
        <title>The Global Catalogue of Microorganisms (GCM) 10K type strain sequencing project: providing services to taxonomists for standard genome sequencing and annotation.</title>
        <authorList>
            <consortium name="The Broad Institute Genomics Platform"/>
            <consortium name="The Broad Institute Genome Sequencing Center for Infectious Disease"/>
            <person name="Wu L."/>
            <person name="Ma J."/>
        </authorList>
    </citation>
    <scope>NUCLEOTIDE SEQUENCE [LARGE SCALE GENOMIC DNA]</scope>
    <source>
        <strain evidence="2 3">JCM 15608</strain>
    </source>
</reference>
<keyword evidence="3" id="KW-1185">Reference proteome</keyword>
<sequence length="343" mass="39521">MLIKKLRSYFRSERNIPQHSGTSPNTEGPGNENIYHLARQQNNIAANESVCEGYLSKHSLTSQLLLLFIIIGISYFAYVKYSAYQDEKKQTLAVIASPKINDIYFIDFRKLGDEVSSRLRPTEKYRIAKVVDITGNIVTLLYGVFYYQRQHAAVNSIHYGQLRYAEYFETKRYDIPHQEILAMHESEALYLAKRPVRNKLYGNFVSPIKYKSTSSLFILGKKENSRGEGFLQQRYDELSGENAFDAFQQSANLGYPQGQVNLATMYINGDFVKQDLTQALYWLKTASLQSYKPAILKYGIICKQLPNCNVFNFYQELERFGVNIKVRELEVSSQNLVNSPKDH</sequence>
<proteinExistence type="predicted"/>
<feature type="transmembrane region" description="Helical" evidence="1">
    <location>
        <begin position="64"/>
        <end position="81"/>
    </location>
</feature>
<name>A0ABN1L9R7_9GAMM</name>
<keyword evidence="1" id="KW-0472">Membrane</keyword>
<dbReference type="SUPFAM" id="SSF81901">
    <property type="entry name" value="HCP-like"/>
    <property type="match status" value="1"/>
</dbReference>
<dbReference type="InterPro" id="IPR006597">
    <property type="entry name" value="Sel1-like"/>
</dbReference>
<organism evidence="2 3">
    <name type="scientific">Colwellia asteriadis</name>
    <dbReference type="NCBI Taxonomy" id="517723"/>
    <lineage>
        <taxon>Bacteria</taxon>
        <taxon>Pseudomonadati</taxon>
        <taxon>Pseudomonadota</taxon>
        <taxon>Gammaproteobacteria</taxon>
        <taxon>Alteromonadales</taxon>
        <taxon>Colwelliaceae</taxon>
        <taxon>Colwellia</taxon>
    </lineage>
</organism>
<dbReference type="InterPro" id="IPR011990">
    <property type="entry name" value="TPR-like_helical_dom_sf"/>
</dbReference>
<evidence type="ECO:0000313" key="3">
    <source>
        <dbReference type="Proteomes" id="UP001500021"/>
    </source>
</evidence>
<dbReference type="RefSeq" id="WP_343818299.1">
    <property type="nucleotide sequence ID" value="NZ_BAAAFA010000010.1"/>
</dbReference>
<comment type="caution">
    <text evidence="2">The sequence shown here is derived from an EMBL/GenBank/DDBJ whole genome shotgun (WGS) entry which is preliminary data.</text>
</comment>
<dbReference type="SMART" id="SM00671">
    <property type="entry name" value="SEL1"/>
    <property type="match status" value="1"/>
</dbReference>
<dbReference type="Proteomes" id="UP001500021">
    <property type="component" value="Unassembled WGS sequence"/>
</dbReference>
<gene>
    <name evidence="2" type="ORF">GCM10009111_28360</name>
</gene>
<accession>A0ABN1L9R7</accession>
<evidence type="ECO:0000313" key="2">
    <source>
        <dbReference type="EMBL" id="GAA0821410.1"/>
    </source>
</evidence>